<proteinExistence type="predicted"/>
<protein>
    <recommendedName>
        <fullName evidence="3">Carboxypeptidase-like regulatory domain-containing protein</fullName>
    </recommendedName>
</protein>
<dbReference type="InterPro" id="IPR008969">
    <property type="entry name" value="CarboxyPept-like_regulatory"/>
</dbReference>
<keyword evidence="2" id="KW-1185">Reference proteome</keyword>
<sequence length="382" mass="44483">MRIRKTLITACVILVYGQSAMGQSRIIVCDATTKAPIPYTNVYKAEKGEYRGTVTDEKGIATIDFSFQKLCISHVGYTQQTFTNTPDTVFLIPKENLLSEVVVSNTEPQWIRPFLKRFIEHKKDKYRTATENFHYSYSTRNASDNSGYWFENSGIIRIPLSSTKTRFEIKPSKGYIHFKDSTAGCDFTNMKRMVYHDFVDEMDMKFIKHHKFQVNDAFNAEDKDVVQLYFKSIKYDKEDKGYINVDTAKCIILSVIRDTGIGYNIDNNTNGFTRTTFNILTGWKYSKWIVNQKITYSDINGVYYPSLCRYKAYILAESEKGKYAGRKFDSFESEIIFNQTNSQEETGFFDLAEPWYMKIIVSKKERLAEEQLQNIPKEYILY</sequence>
<accession>A0ABN6EG64</accession>
<evidence type="ECO:0008006" key="3">
    <source>
        <dbReference type="Google" id="ProtNLM"/>
    </source>
</evidence>
<gene>
    <name evidence="1" type="ORF">prwr041_07710</name>
</gene>
<reference evidence="1 2" key="1">
    <citation type="journal article" date="2022" name="Int. J. Syst. Evol. Microbiol.">
        <title>Prevotella herbatica sp. nov., a plant polysaccharide-decomposing anaerobic bacterium isolated from a methanogenic reactor.</title>
        <authorList>
            <person name="Uek A."/>
            <person name="Tonouchi A."/>
            <person name="Kaku N."/>
            <person name="Ueki K."/>
        </authorList>
    </citation>
    <scope>NUCLEOTIDE SEQUENCE [LARGE SCALE GENOMIC DNA]</scope>
    <source>
        <strain evidence="1 2">WR041</strain>
    </source>
</reference>
<name>A0ABN6EG64_9BACT</name>
<dbReference type="Proteomes" id="UP001319045">
    <property type="component" value="Chromosome"/>
</dbReference>
<dbReference type="SUPFAM" id="SSF49464">
    <property type="entry name" value="Carboxypeptidase regulatory domain-like"/>
    <property type="match status" value="1"/>
</dbReference>
<evidence type="ECO:0000313" key="2">
    <source>
        <dbReference type="Proteomes" id="UP001319045"/>
    </source>
</evidence>
<organism evidence="1 2">
    <name type="scientific">Prevotella herbatica</name>
    <dbReference type="NCBI Taxonomy" id="2801997"/>
    <lineage>
        <taxon>Bacteria</taxon>
        <taxon>Pseudomonadati</taxon>
        <taxon>Bacteroidota</taxon>
        <taxon>Bacteroidia</taxon>
        <taxon>Bacteroidales</taxon>
        <taxon>Prevotellaceae</taxon>
        <taxon>Prevotella</taxon>
    </lineage>
</organism>
<dbReference type="EMBL" id="AP024484">
    <property type="protein sequence ID" value="BCS84878.1"/>
    <property type="molecule type" value="Genomic_DNA"/>
</dbReference>
<dbReference type="RefSeq" id="WP_207155067.1">
    <property type="nucleotide sequence ID" value="NZ_AP024484.1"/>
</dbReference>
<evidence type="ECO:0000313" key="1">
    <source>
        <dbReference type="EMBL" id="BCS84878.1"/>
    </source>
</evidence>